<dbReference type="Proteomes" id="UP000265862">
    <property type="component" value="Unassembled WGS sequence"/>
</dbReference>
<dbReference type="RefSeq" id="WP_118897420.1">
    <property type="nucleotide sequence ID" value="NZ_QOCV01000001.1"/>
</dbReference>
<dbReference type="InterPro" id="IPR010998">
    <property type="entry name" value="Integrase_recombinase_N"/>
</dbReference>
<accession>A0A396SV42</accession>
<evidence type="ECO:0000256" key="1">
    <source>
        <dbReference type="ARBA" id="ARBA00023125"/>
    </source>
</evidence>
<dbReference type="GO" id="GO:0015074">
    <property type="term" value="P:DNA integration"/>
    <property type="evidence" value="ECO:0007669"/>
    <property type="project" value="InterPro"/>
</dbReference>
<reference evidence="2 3" key="1">
    <citation type="submission" date="2018-07" db="EMBL/GenBank/DDBJ databases">
        <title>Genome sequences of six Lactobacillus spp. isolated from bumble bee guts.</title>
        <authorList>
            <person name="Motta E.V.S."/>
            <person name="Moran N.A."/>
        </authorList>
    </citation>
    <scope>NUCLEOTIDE SEQUENCE [LARGE SCALE GENOMIC DNA]</scope>
    <source>
        <strain evidence="2 3">OCC3</strain>
    </source>
</reference>
<proteinExistence type="predicted"/>
<dbReference type="Gene3D" id="1.10.150.130">
    <property type="match status" value="1"/>
</dbReference>
<protein>
    <submittedName>
        <fullName evidence="2">Uncharacterized protein</fullName>
    </submittedName>
</protein>
<evidence type="ECO:0000313" key="3">
    <source>
        <dbReference type="Proteomes" id="UP000265862"/>
    </source>
</evidence>
<dbReference type="EMBL" id="QOCV01000001">
    <property type="protein sequence ID" value="RHW55314.1"/>
    <property type="molecule type" value="Genomic_DNA"/>
</dbReference>
<name>A0A396SV42_9LACO</name>
<comment type="caution">
    <text evidence="2">The sequence shown here is derived from an EMBL/GenBank/DDBJ whole genome shotgun (WGS) entry which is preliminary data.</text>
</comment>
<sequence length="68" mass="8076">MLNQPFADALKLYVKDEYFSGHWSSVTTYNNLKYTVKLVSRFFGKKKVNAVKKRDIRNWADEYVKTHS</sequence>
<evidence type="ECO:0000313" key="2">
    <source>
        <dbReference type="EMBL" id="RHW55314.1"/>
    </source>
</evidence>
<dbReference type="SUPFAM" id="SSF56349">
    <property type="entry name" value="DNA breaking-rejoining enzymes"/>
    <property type="match status" value="1"/>
</dbReference>
<keyword evidence="1" id="KW-0238">DNA-binding</keyword>
<dbReference type="GO" id="GO:0003677">
    <property type="term" value="F:DNA binding"/>
    <property type="evidence" value="ECO:0007669"/>
    <property type="project" value="UniProtKB-KW"/>
</dbReference>
<dbReference type="AlphaFoldDB" id="A0A396SV42"/>
<dbReference type="InterPro" id="IPR011010">
    <property type="entry name" value="DNA_brk_join_enz"/>
</dbReference>
<gene>
    <name evidence="2" type="ORF">DS835_00155</name>
</gene>
<organism evidence="2 3">
    <name type="scientific">Lactobacillus bombicola</name>
    <dbReference type="NCBI Taxonomy" id="1505723"/>
    <lineage>
        <taxon>Bacteria</taxon>
        <taxon>Bacillati</taxon>
        <taxon>Bacillota</taxon>
        <taxon>Bacilli</taxon>
        <taxon>Lactobacillales</taxon>
        <taxon>Lactobacillaceae</taxon>
        <taxon>Lactobacillus</taxon>
    </lineage>
</organism>